<dbReference type="Gene3D" id="1.10.357.10">
    <property type="entry name" value="Tetracycline Repressor, domain 2"/>
    <property type="match status" value="1"/>
</dbReference>
<evidence type="ECO:0008006" key="4">
    <source>
        <dbReference type="Google" id="ProtNLM"/>
    </source>
</evidence>
<organism evidence="2 3">
    <name type="scientific">Jiangella mangrovi</name>
    <dbReference type="NCBI Taxonomy" id="1524084"/>
    <lineage>
        <taxon>Bacteria</taxon>
        <taxon>Bacillati</taxon>
        <taxon>Actinomycetota</taxon>
        <taxon>Actinomycetes</taxon>
        <taxon>Jiangellales</taxon>
        <taxon>Jiangellaceae</taxon>
        <taxon>Jiangella</taxon>
    </lineage>
</organism>
<evidence type="ECO:0000256" key="1">
    <source>
        <dbReference type="SAM" id="MobiDB-lite"/>
    </source>
</evidence>
<evidence type="ECO:0000313" key="2">
    <source>
        <dbReference type="EMBL" id="MBB5790302.1"/>
    </source>
</evidence>
<proteinExistence type="predicted"/>
<gene>
    <name evidence="2" type="ORF">HD601_004877</name>
</gene>
<evidence type="ECO:0000313" key="3">
    <source>
        <dbReference type="Proteomes" id="UP000542813"/>
    </source>
</evidence>
<dbReference type="SUPFAM" id="SSF48498">
    <property type="entry name" value="Tetracyclin repressor-like, C-terminal domain"/>
    <property type="match status" value="1"/>
</dbReference>
<dbReference type="InterPro" id="IPR036271">
    <property type="entry name" value="Tet_transcr_reg_TetR-rel_C_sf"/>
</dbReference>
<protein>
    <recommendedName>
        <fullName evidence="4">Tetracyclin repressor-like C-terminal domain-containing protein</fullName>
    </recommendedName>
</protein>
<keyword evidence="3" id="KW-1185">Reference proteome</keyword>
<dbReference type="AlphaFoldDB" id="A0A7W9LNN2"/>
<accession>A0A7W9LNN2</accession>
<sequence length="159" mass="16391">MGSEDDRGEGSSMGRDGCADVEAADSPGDALTWGGSTLRGLASIEDLVRWRDEVVGVHRRMILNASAVHDATHRGCDGDGSSAARPVALSALVTLLTAGFDRMRENGELAADTDPARLATSLAAALQGGSLLARASRDITQLEAALDLALSCVRSRSAG</sequence>
<dbReference type="EMBL" id="JACHMM010000001">
    <property type="protein sequence ID" value="MBB5790302.1"/>
    <property type="molecule type" value="Genomic_DNA"/>
</dbReference>
<comment type="caution">
    <text evidence="2">The sequence shown here is derived from an EMBL/GenBank/DDBJ whole genome shotgun (WGS) entry which is preliminary data.</text>
</comment>
<feature type="region of interest" description="Disordered" evidence="1">
    <location>
        <begin position="1"/>
        <end position="28"/>
    </location>
</feature>
<reference evidence="2 3" key="1">
    <citation type="submission" date="2020-08" db="EMBL/GenBank/DDBJ databases">
        <title>Sequencing the genomes of 1000 actinobacteria strains.</title>
        <authorList>
            <person name="Klenk H.-P."/>
        </authorList>
    </citation>
    <scope>NUCLEOTIDE SEQUENCE [LARGE SCALE GENOMIC DNA]</scope>
    <source>
        <strain evidence="2 3">DSM 102122</strain>
    </source>
</reference>
<dbReference type="RefSeq" id="WP_184826267.1">
    <property type="nucleotide sequence ID" value="NZ_JACHMM010000001.1"/>
</dbReference>
<name>A0A7W9LNN2_9ACTN</name>
<dbReference type="Proteomes" id="UP000542813">
    <property type="component" value="Unassembled WGS sequence"/>
</dbReference>